<sequence length="488" mass="54449">MTLIEAARTMLADSFLPNTLWAEAVSTACYVLNTVLVTKPQNKTPYELITGKLPIISYIRPFGCHVTILNTIDHLGKFDGKSDEGFLVGYSLQSKAFRETLDDSLLDSLNEPADLIEKYLCVAWPQDPSLLEQAFTASANSLLLQCSCSGISRLLDAKTGLSFGIVSLEALSEGTGSKPGSCERNVIRLVEADVVTLQNPFITTFTTNSTLQQSSSVLKWTRAILSSPTTICSTIKKDYEILKEQKKRRKVQTVIAKNKQLLVVKAMLRQRAIPGRQMSYPKRKSGVLCVTFSVRYSYHRRRDICHLCQSQGVLKAVDIFDQRGNIGMISMLKSSDSHVSDSKEKCTFGTCCLSYKDGKVRSKCENKGIVPTEMELALEYTQQGASHEVSDTFPIILSFTHCGNKVILRVLRIILVILPEHPSDTKDHLKMEMEMEIPSSSNVKLITECSDTTYTCYEVMKDLIKVSKLPQTLISYSSSQEHKMALNY</sequence>
<dbReference type="PANTHER" id="PTHR42648">
    <property type="entry name" value="TRANSPOSASE, PUTATIVE-RELATED"/>
    <property type="match status" value="1"/>
</dbReference>
<keyword evidence="2" id="KW-1185">Reference proteome</keyword>
<evidence type="ECO:0000313" key="1">
    <source>
        <dbReference type="EMBL" id="GJT30026.1"/>
    </source>
</evidence>
<gene>
    <name evidence="1" type="ORF">Tco_0910301</name>
</gene>
<comment type="caution">
    <text evidence="1">The sequence shown here is derived from an EMBL/GenBank/DDBJ whole genome shotgun (WGS) entry which is preliminary data.</text>
</comment>
<dbReference type="Proteomes" id="UP001151760">
    <property type="component" value="Unassembled WGS sequence"/>
</dbReference>
<accession>A0ABQ5CSH0</accession>
<dbReference type="InterPro" id="IPR039537">
    <property type="entry name" value="Retrotran_Ty1/copia-like"/>
</dbReference>
<proteinExistence type="predicted"/>
<dbReference type="PANTHER" id="PTHR42648:SF32">
    <property type="entry name" value="RIBONUCLEASE H-LIKE DOMAIN, GAG-PRE-INTEGRASE DOMAIN PROTEIN-RELATED"/>
    <property type="match status" value="1"/>
</dbReference>
<dbReference type="EMBL" id="BQNB010014590">
    <property type="protein sequence ID" value="GJT30026.1"/>
    <property type="molecule type" value="Genomic_DNA"/>
</dbReference>
<reference evidence="1" key="2">
    <citation type="submission" date="2022-01" db="EMBL/GenBank/DDBJ databases">
        <authorList>
            <person name="Yamashiro T."/>
            <person name="Shiraishi A."/>
            <person name="Satake H."/>
            <person name="Nakayama K."/>
        </authorList>
    </citation>
    <scope>NUCLEOTIDE SEQUENCE</scope>
</reference>
<protein>
    <submittedName>
        <fullName evidence="1">Retrovirus-related pol polyprotein from transposon TNT 1-94</fullName>
    </submittedName>
</protein>
<organism evidence="1 2">
    <name type="scientific">Tanacetum coccineum</name>
    <dbReference type="NCBI Taxonomy" id="301880"/>
    <lineage>
        <taxon>Eukaryota</taxon>
        <taxon>Viridiplantae</taxon>
        <taxon>Streptophyta</taxon>
        <taxon>Embryophyta</taxon>
        <taxon>Tracheophyta</taxon>
        <taxon>Spermatophyta</taxon>
        <taxon>Magnoliopsida</taxon>
        <taxon>eudicotyledons</taxon>
        <taxon>Gunneridae</taxon>
        <taxon>Pentapetalae</taxon>
        <taxon>asterids</taxon>
        <taxon>campanulids</taxon>
        <taxon>Asterales</taxon>
        <taxon>Asteraceae</taxon>
        <taxon>Asteroideae</taxon>
        <taxon>Anthemideae</taxon>
        <taxon>Anthemidinae</taxon>
        <taxon>Tanacetum</taxon>
    </lineage>
</organism>
<reference evidence="1" key="1">
    <citation type="journal article" date="2022" name="Int. J. Mol. Sci.">
        <title>Draft Genome of Tanacetum Coccineum: Genomic Comparison of Closely Related Tanacetum-Family Plants.</title>
        <authorList>
            <person name="Yamashiro T."/>
            <person name="Shiraishi A."/>
            <person name="Nakayama K."/>
            <person name="Satake H."/>
        </authorList>
    </citation>
    <scope>NUCLEOTIDE SEQUENCE</scope>
</reference>
<evidence type="ECO:0000313" key="2">
    <source>
        <dbReference type="Proteomes" id="UP001151760"/>
    </source>
</evidence>
<name>A0ABQ5CSH0_9ASTR</name>
<dbReference type="SUPFAM" id="SSF53098">
    <property type="entry name" value="Ribonuclease H-like"/>
    <property type="match status" value="1"/>
</dbReference>
<dbReference type="InterPro" id="IPR012337">
    <property type="entry name" value="RNaseH-like_sf"/>
</dbReference>